<evidence type="ECO:0000313" key="3">
    <source>
        <dbReference type="Proteomes" id="UP000240883"/>
    </source>
</evidence>
<keyword evidence="1" id="KW-1133">Transmembrane helix</keyword>
<dbReference type="EMBL" id="KZ678140">
    <property type="protein sequence ID" value="PSN62929.1"/>
    <property type="molecule type" value="Genomic_DNA"/>
</dbReference>
<keyword evidence="1" id="KW-0812">Transmembrane</keyword>
<name>A0A2T2NC13_CORCC</name>
<proteinExistence type="predicted"/>
<dbReference type="Proteomes" id="UP000240883">
    <property type="component" value="Unassembled WGS sequence"/>
</dbReference>
<dbReference type="OrthoDB" id="2563633at2759"/>
<accession>A0A2T2NC13</accession>
<evidence type="ECO:0000256" key="1">
    <source>
        <dbReference type="SAM" id="Phobius"/>
    </source>
</evidence>
<organism evidence="2 3">
    <name type="scientific">Corynespora cassiicola Philippines</name>
    <dbReference type="NCBI Taxonomy" id="1448308"/>
    <lineage>
        <taxon>Eukaryota</taxon>
        <taxon>Fungi</taxon>
        <taxon>Dikarya</taxon>
        <taxon>Ascomycota</taxon>
        <taxon>Pezizomycotina</taxon>
        <taxon>Dothideomycetes</taxon>
        <taxon>Pleosporomycetidae</taxon>
        <taxon>Pleosporales</taxon>
        <taxon>Corynesporascaceae</taxon>
        <taxon>Corynespora</taxon>
    </lineage>
</organism>
<dbReference type="AlphaFoldDB" id="A0A2T2NC13"/>
<feature type="transmembrane region" description="Helical" evidence="1">
    <location>
        <begin position="147"/>
        <end position="166"/>
    </location>
</feature>
<evidence type="ECO:0000313" key="2">
    <source>
        <dbReference type="EMBL" id="PSN62929.1"/>
    </source>
</evidence>
<protein>
    <submittedName>
        <fullName evidence="2">Uncharacterized protein</fullName>
    </submittedName>
</protein>
<keyword evidence="1" id="KW-0472">Membrane</keyword>
<gene>
    <name evidence="2" type="ORF">BS50DRAFT_576783</name>
</gene>
<keyword evidence="3" id="KW-1185">Reference proteome</keyword>
<reference evidence="2 3" key="1">
    <citation type="journal article" date="2018" name="Front. Microbiol.">
        <title>Genome-Wide Analysis of Corynespora cassiicola Leaf Fall Disease Putative Effectors.</title>
        <authorList>
            <person name="Lopez D."/>
            <person name="Ribeiro S."/>
            <person name="Label P."/>
            <person name="Fumanal B."/>
            <person name="Venisse J.S."/>
            <person name="Kohler A."/>
            <person name="de Oliveira R.R."/>
            <person name="Labutti K."/>
            <person name="Lipzen A."/>
            <person name="Lail K."/>
            <person name="Bauer D."/>
            <person name="Ohm R.A."/>
            <person name="Barry K.W."/>
            <person name="Spatafora J."/>
            <person name="Grigoriev I.V."/>
            <person name="Martin F.M."/>
            <person name="Pujade-Renaud V."/>
        </authorList>
    </citation>
    <scope>NUCLEOTIDE SEQUENCE [LARGE SCALE GENOMIC DNA]</scope>
    <source>
        <strain evidence="2 3">Philippines</strain>
    </source>
</reference>
<feature type="transmembrane region" description="Helical" evidence="1">
    <location>
        <begin position="83"/>
        <end position="102"/>
    </location>
</feature>
<sequence length="185" mass="20768">MMEEPTSFAKQDVPYIQTPHEIDPSSGKTARCLMVFETVLNLSQSAFMILAPLDFLPLFFPLNAESMASEKIPITQSAELPMCIRFGGAFLMAATVPMILAIPNRHGAIERRQIAQASLAAFEAVWVPLILGEFLKKDNVLNIQKVFFTQVVSMSVAICFRLYAIFVKPYWLGSYRVKKTSKRSQ</sequence>
<feature type="transmembrane region" description="Helical" evidence="1">
    <location>
        <begin position="42"/>
        <end position="62"/>
    </location>
</feature>
<feature type="transmembrane region" description="Helical" evidence="1">
    <location>
        <begin position="114"/>
        <end position="135"/>
    </location>
</feature>